<evidence type="ECO:0000256" key="2">
    <source>
        <dbReference type="ARBA" id="ARBA00022679"/>
    </source>
</evidence>
<name>A0A2M9HHU1_9BIFI</name>
<dbReference type="Pfam" id="PF13439">
    <property type="entry name" value="Glyco_transf_4"/>
    <property type="match status" value="1"/>
</dbReference>
<dbReference type="PANTHER" id="PTHR12526">
    <property type="entry name" value="GLYCOSYLTRANSFERASE"/>
    <property type="match status" value="1"/>
</dbReference>
<evidence type="ECO:0000259" key="3">
    <source>
        <dbReference type="Pfam" id="PF13439"/>
    </source>
</evidence>
<gene>
    <name evidence="4" type="ORF">CSQ86_09480</name>
</gene>
<dbReference type="Gene3D" id="3.40.50.2000">
    <property type="entry name" value="Glycogen Phosphorylase B"/>
    <property type="match status" value="2"/>
</dbReference>
<accession>A0A2M9HHU1</accession>
<evidence type="ECO:0000313" key="5">
    <source>
        <dbReference type="Proteomes" id="UP000229239"/>
    </source>
</evidence>
<dbReference type="PANTHER" id="PTHR12526:SF627">
    <property type="entry name" value="D-RHAMNOSYLTRANSFERASE WBPZ"/>
    <property type="match status" value="1"/>
</dbReference>
<comment type="caution">
    <text evidence="4">The sequence shown here is derived from an EMBL/GenBank/DDBJ whole genome shotgun (WGS) entry which is preliminary data.</text>
</comment>
<keyword evidence="1" id="KW-0328">Glycosyltransferase</keyword>
<organism evidence="4 5">
    <name type="scientific">Bifidobacterium felsineum</name>
    <dbReference type="NCBI Taxonomy" id="2045440"/>
    <lineage>
        <taxon>Bacteria</taxon>
        <taxon>Bacillati</taxon>
        <taxon>Actinomycetota</taxon>
        <taxon>Actinomycetes</taxon>
        <taxon>Bifidobacteriales</taxon>
        <taxon>Bifidobacteriaceae</taxon>
        <taxon>Bifidobacterium</taxon>
    </lineage>
</organism>
<reference evidence="5" key="1">
    <citation type="submission" date="2017-10" db="EMBL/GenBank/DDBJ databases">
        <title>Draft genome sequences of strains TRE 1, TRE 9, TRE H and TRI 7, isolated from tamarins, belonging to four potential novel Bifidobacterium species.</title>
        <authorList>
            <person name="Mattarelli P."/>
            <person name="Modesto M."/>
            <person name="Puglisi E."/>
            <person name="Morelli L."/>
            <person name="Bonetti A."/>
            <person name="Spezio C."/>
            <person name="Sandri C."/>
        </authorList>
    </citation>
    <scope>NUCLEOTIDE SEQUENCE [LARGE SCALE GENOMIC DNA]</scope>
    <source>
        <strain evidence="5">TREH</strain>
    </source>
</reference>
<dbReference type="SUPFAM" id="SSF53756">
    <property type="entry name" value="UDP-Glycosyltransferase/glycogen phosphorylase"/>
    <property type="match status" value="1"/>
</dbReference>
<sequence length="462" mass="52913">MRILHYALGFPPYRSGGLTRYVNDVTNAQHDAGHDVAMLWPGRMNKSKTPYIKQHRSIKGISSFELCNPLPVVLDQQVSEPEVFHYPVDGACYKRLFAEYQPDIIHIHTLQGLHREFVDAARDTGIPTVFTTHDFFGLYPMNAIYPMDHDLTDEECTAINASAPSVSKLRLLQSPMVRWIKSSHVLRSMSKFAVKAKSRTKTQSILNMSMPYPPVGTLNKLKPYSDFRNYEIDILNGMDEILYNSEVSKQAYERYCRPRFSEVLPITHAHMPTPTNGNRVGQHNRIHVAFLGGDRPYKGLSLIQEIASTFRNENNRTYHFDVYGAQGNNDDWITYHQPFADFTEEMLNWDIVAVPSLTYESFGFVVPEALSCGIPVIVSDCVGAKELIRYEYGIVFRAGDLKQLHGYLLAMDDEALQEIHFKICNTYTLQNFANHLHDLETIYQQFFIRKELINNRKTGTGK</sequence>
<dbReference type="GO" id="GO:0016757">
    <property type="term" value="F:glycosyltransferase activity"/>
    <property type="evidence" value="ECO:0007669"/>
    <property type="project" value="UniProtKB-KW"/>
</dbReference>
<proteinExistence type="predicted"/>
<keyword evidence="2" id="KW-0808">Transferase</keyword>
<feature type="domain" description="Glycosyltransferase subfamily 4-like N-terminal" evidence="3">
    <location>
        <begin position="16"/>
        <end position="137"/>
    </location>
</feature>
<dbReference type="OrthoDB" id="9801573at2"/>
<evidence type="ECO:0000313" key="4">
    <source>
        <dbReference type="EMBL" id="PJM76392.1"/>
    </source>
</evidence>
<dbReference type="InterPro" id="IPR028098">
    <property type="entry name" value="Glyco_trans_4-like_N"/>
</dbReference>
<evidence type="ECO:0000256" key="1">
    <source>
        <dbReference type="ARBA" id="ARBA00022676"/>
    </source>
</evidence>
<dbReference type="Pfam" id="PF13692">
    <property type="entry name" value="Glyco_trans_1_4"/>
    <property type="match status" value="1"/>
</dbReference>
<protein>
    <recommendedName>
        <fullName evidence="3">Glycosyltransferase subfamily 4-like N-terminal domain-containing protein</fullName>
    </recommendedName>
</protein>
<keyword evidence="5" id="KW-1185">Reference proteome</keyword>
<dbReference type="AlphaFoldDB" id="A0A2M9HHU1"/>
<dbReference type="RefSeq" id="WP_100494905.1">
    <property type="nucleotide sequence ID" value="NZ_PEBJ01000008.1"/>
</dbReference>
<dbReference type="EMBL" id="PEBJ01000008">
    <property type="protein sequence ID" value="PJM76392.1"/>
    <property type="molecule type" value="Genomic_DNA"/>
</dbReference>
<dbReference type="Proteomes" id="UP000229239">
    <property type="component" value="Unassembled WGS sequence"/>
</dbReference>